<dbReference type="InterPro" id="IPR025476">
    <property type="entry name" value="Helitron_helicase-like"/>
</dbReference>
<dbReference type="Pfam" id="PF14214">
    <property type="entry name" value="Helitron_like_N"/>
    <property type="match status" value="1"/>
</dbReference>
<evidence type="ECO:0000259" key="1">
    <source>
        <dbReference type="Pfam" id="PF14214"/>
    </source>
</evidence>
<reference evidence="2" key="1">
    <citation type="submission" date="2017-05" db="UniProtKB">
        <authorList>
            <consortium name="EnsemblMetazoa"/>
        </authorList>
    </citation>
    <scope>IDENTIFICATION</scope>
</reference>
<sequence>MNVKEAPINNRQEHLDLGNVGQTAAEILHKMNVLDEEFEGNLSTVLAPIQGTNQSWFHVKGEVKAMIAEYGSPTLFLTLSCAEYDSAEIAQYLRKVNNAPQSYSISRLCTEDPISVSRQFSYKF</sequence>
<feature type="domain" description="Helitron helicase-like" evidence="1">
    <location>
        <begin position="39"/>
        <end position="124"/>
    </location>
</feature>
<dbReference type="InParanoid" id="A0A1X7UDL7"/>
<name>A0A1X7UDL7_AMPQE</name>
<proteinExistence type="predicted"/>
<organism evidence="2">
    <name type="scientific">Amphimedon queenslandica</name>
    <name type="common">Sponge</name>
    <dbReference type="NCBI Taxonomy" id="400682"/>
    <lineage>
        <taxon>Eukaryota</taxon>
        <taxon>Metazoa</taxon>
        <taxon>Porifera</taxon>
        <taxon>Demospongiae</taxon>
        <taxon>Heteroscleromorpha</taxon>
        <taxon>Haplosclerida</taxon>
        <taxon>Niphatidae</taxon>
        <taxon>Amphimedon</taxon>
    </lineage>
</organism>
<protein>
    <recommendedName>
        <fullName evidence="1">Helitron helicase-like domain-containing protein</fullName>
    </recommendedName>
</protein>
<evidence type="ECO:0000313" key="2">
    <source>
        <dbReference type="EnsemblMetazoa" id="Aqu2.1.26049_001"/>
    </source>
</evidence>
<dbReference type="AlphaFoldDB" id="A0A1X7UDL7"/>
<dbReference type="EnsemblMetazoa" id="Aqu2.1.26049_001">
    <property type="protein sequence ID" value="Aqu2.1.26049_001"/>
    <property type="gene ID" value="Aqu2.1.26049"/>
</dbReference>
<accession>A0A1X7UDL7</accession>